<protein>
    <submittedName>
        <fullName evidence="2">DDE-type integrase/transposase/recombinase</fullName>
    </submittedName>
</protein>
<dbReference type="Pfam" id="PF13518">
    <property type="entry name" value="HTH_28"/>
    <property type="match status" value="1"/>
</dbReference>
<proteinExistence type="predicted"/>
<keyword evidence="3" id="KW-1185">Reference proteome</keyword>
<dbReference type="InterPro" id="IPR009057">
    <property type="entry name" value="Homeodomain-like_sf"/>
</dbReference>
<feature type="domain" description="Integrase catalytic" evidence="1">
    <location>
        <begin position="146"/>
        <end position="323"/>
    </location>
</feature>
<dbReference type="InterPro" id="IPR055247">
    <property type="entry name" value="InsJ-like_HTH"/>
</dbReference>
<sequence length="433" mass="48877">MTDPDVELRRRAERARRVGLFRYELIQEVIDPALSTRQRGKLVRELAARVHQGPFGEPVRVSRQSIDRWCRWWRRGGFEALVPTPARVQPRTPAEVLAMAAGLKRENPDRTAAQVMRILRAQSGWAPSERTLQRHFKHLELDRDLPGAGPAAFGRFEADRCNELWVGDVLHGPVIAGRKTYLFAFLDDRSRAVMAARFGFAEDTVRLAVALRPALASRGVPESIYVDNGSSFVDSWLLRACASLGIKLVHSRPGQPEGRGKIERWFRTVRDQFLVEITDQVAAKIEGLAELNRLATAWIETVYHPAVHSETGAAPLRRWRDGIPDPLPLPTPAQLREAFLWSEHRTVNKNAVVSLHNNRYRVDELLIGRKVELVFDPLSRGRDNGSYADLDVILMFASSGRSRPAEVGITRAADLRHRAARLSRKSRTVSLGW</sequence>
<dbReference type="InterPro" id="IPR012337">
    <property type="entry name" value="RNaseH-like_sf"/>
</dbReference>
<gene>
    <name evidence="2" type="ORF">ACFFIA_22335</name>
</gene>
<dbReference type="Gene3D" id="3.30.420.10">
    <property type="entry name" value="Ribonuclease H-like superfamily/Ribonuclease H"/>
    <property type="match status" value="1"/>
</dbReference>
<dbReference type="Pfam" id="PF00665">
    <property type="entry name" value="rve"/>
    <property type="match status" value="1"/>
</dbReference>
<dbReference type="PANTHER" id="PTHR35004">
    <property type="entry name" value="TRANSPOSASE RV3428C-RELATED"/>
    <property type="match status" value="1"/>
</dbReference>
<dbReference type="RefSeq" id="WP_377253566.1">
    <property type="nucleotide sequence ID" value="NZ_JBHLUH010000046.1"/>
</dbReference>
<dbReference type="PANTHER" id="PTHR35004:SF6">
    <property type="entry name" value="TRANSPOSASE"/>
    <property type="match status" value="1"/>
</dbReference>
<accession>A0ABV6M6S4</accession>
<dbReference type="SUPFAM" id="SSF53098">
    <property type="entry name" value="Ribonuclease H-like"/>
    <property type="match status" value="1"/>
</dbReference>
<dbReference type="InterPro" id="IPR001584">
    <property type="entry name" value="Integrase_cat-core"/>
</dbReference>
<name>A0ABV6M6S4_9ACTN</name>
<evidence type="ECO:0000259" key="1">
    <source>
        <dbReference type="PROSITE" id="PS50994"/>
    </source>
</evidence>
<dbReference type="InterPro" id="IPR036397">
    <property type="entry name" value="RNaseH_sf"/>
</dbReference>
<dbReference type="Pfam" id="PF09299">
    <property type="entry name" value="Mu-transpos_C"/>
    <property type="match status" value="1"/>
</dbReference>
<evidence type="ECO:0000313" key="3">
    <source>
        <dbReference type="Proteomes" id="UP001589867"/>
    </source>
</evidence>
<reference evidence="2 3" key="1">
    <citation type="submission" date="2024-09" db="EMBL/GenBank/DDBJ databases">
        <authorList>
            <person name="Sun Q."/>
            <person name="Mori K."/>
        </authorList>
    </citation>
    <scope>NUCLEOTIDE SEQUENCE [LARGE SCALE GENOMIC DNA]</scope>
    <source>
        <strain evidence="2 3">TBRC 3947</strain>
    </source>
</reference>
<organism evidence="2 3">
    <name type="scientific">Phytohabitans kaempferiae</name>
    <dbReference type="NCBI Taxonomy" id="1620943"/>
    <lineage>
        <taxon>Bacteria</taxon>
        <taxon>Bacillati</taxon>
        <taxon>Actinomycetota</taxon>
        <taxon>Actinomycetes</taxon>
        <taxon>Micromonosporales</taxon>
        <taxon>Micromonosporaceae</taxon>
    </lineage>
</organism>
<dbReference type="InterPro" id="IPR015378">
    <property type="entry name" value="Transposase-like_Mu_C"/>
</dbReference>
<comment type="caution">
    <text evidence="2">The sequence shown here is derived from an EMBL/GenBank/DDBJ whole genome shotgun (WGS) entry which is preliminary data.</text>
</comment>
<evidence type="ECO:0000313" key="2">
    <source>
        <dbReference type="EMBL" id="MFC0530407.1"/>
    </source>
</evidence>
<dbReference type="PROSITE" id="PS50994">
    <property type="entry name" value="INTEGRASE"/>
    <property type="match status" value="1"/>
</dbReference>
<dbReference type="Proteomes" id="UP001589867">
    <property type="component" value="Unassembled WGS sequence"/>
</dbReference>
<dbReference type="EMBL" id="JBHLUH010000046">
    <property type="protein sequence ID" value="MFC0530407.1"/>
    <property type="molecule type" value="Genomic_DNA"/>
</dbReference>
<dbReference type="SUPFAM" id="SSF46689">
    <property type="entry name" value="Homeodomain-like"/>
    <property type="match status" value="1"/>
</dbReference>